<feature type="region of interest" description="Disordered" evidence="7">
    <location>
        <begin position="299"/>
        <end position="344"/>
    </location>
</feature>
<keyword evidence="4 8" id="KW-0812">Transmembrane</keyword>
<protein>
    <recommendedName>
        <fullName evidence="11">Major facilitator superfamily protein</fullName>
    </recommendedName>
</protein>
<dbReference type="PANTHER" id="PTHR23506">
    <property type="entry name" value="GH10249P"/>
    <property type="match status" value="1"/>
</dbReference>
<comment type="similarity">
    <text evidence="2">Belongs to the major facilitator superfamily. Vesicular transporter family.</text>
</comment>
<dbReference type="GO" id="GO:0022857">
    <property type="term" value="F:transmembrane transporter activity"/>
    <property type="evidence" value="ECO:0000318"/>
    <property type="project" value="GO_Central"/>
</dbReference>
<proteinExistence type="inferred from homology"/>
<dbReference type="PANTHER" id="PTHR23506:SF26">
    <property type="entry name" value="MFS-TYPE TRANSPORTER SLC18B1"/>
    <property type="match status" value="1"/>
</dbReference>
<keyword evidence="6 8" id="KW-0472">Membrane</keyword>
<feature type="transmembrane region" description="Helical" evidence="8">
    <location>
        <begin position="885"/>
        <end position="906"/>
    </location>
</feature>
<evidence type="ECO:0000256" key="8">
    <source>
        <dbReference type="SAM" id="Phobius"/>
    </source>
</evidence>
<feature type="region of interest" description="Disordered" evidence="7">
    <location>
        <begin position="227"/>
        <end position="266"/>
    </location>
</feature>
<dbReference type="Proteomes" id="UP000054558">
    <property type="component" value="Unassembled WGS sequence"/>
</dbReference>
<organism evidence="9 10">
    <name type="scientific">Klebsormidium nitens</name>
    <name type="common">Green alga</name>
    <name type="synonym">Ulothrix nitens</name>
    <dbReference type="NCBI Taxonomy" id="105231"/>
    <lineage>
        <taxon>Eukaryota</taxon>
        <taxon>Viridiplantae</taxon>
        <taxon>Streptophyta</taxon>
        <taxon>Klebsormidiophyceae</taxon>
        <taxon>Klebsormidiales</taxon>
        <taxon>Klebsormidiaceae</taxon>
        <taxon>Klebsormidium</taxon>
    </lineage>
</organism>
<feature type="transmembrane region" description="Helical" evidence="8">
    <location>
        <begin position="76"/>
        <end position="95"/>
    </location>
</feature>
<reference evidence="9 10" key="1">
    <citation type="journal article" date="2014" name="Nat. Commun.">
        <title>Klebsormidium flaccidum genome reveals primary factors for plant terrestrial adaptation.</title>
        <authorList>
            <person name="Hori K."/>
            <person name="Maruyama F."/>
            <person name="Fujisawa T."/>
            <person name="Togashi T."/>
            <person name="Yamamoto N."/>
            <person name="Seo M."/>
            <person name="Sato S."/>
            <person name="Yamada T."/>
            <person name="Mori H."/>
            <person name="Tajima N."/>
            <person name="Moriyama T."/>
            <person name="Ikeuchi M."/>
            <person name="Watanabe M."/>
            <person name="Wada H."/>
            <person name="Kobayashi K."/>
            <person name="Saito M."/>
            <person name="Masuda T."/>
            <person name="Sasaki-Sekimoto Y."/>
            <person name="Mashiguchi K."/>
            <person name="Awai K."/>
            <person name="Shimojima M."/>
            <person name="Masuda S."/>
            <person name="Iwai M."/>
            <person name="Nobusawa T."/>
            <person name="Narise T."/>
            <person name="Kondo S."/>
            <person name="Saito H."/>
            <person name="Sato R."/>
            <person name="Murakawa M."/>
            <person name="Ihara Y."/>
            <person name="Oshima-Yamada Y."/>
            <person name="Ohtaka K."/>
            <person name="Satoh M."/>
            <person name="Sonobe K."/>
            <person name="Ishii M."/>
            <person name="Ohtani R."/>
            <person name="Kanamori-Sato M."/>
            <person name="Honoki R."/>
            <person name="Miyazaki D."/>
            <person name="Mochizuki H."/>
            <person name="Umetsu J."/>
            <person name="Higashi K."/>
            <person name="Shibata D."/>
            <person name="Kamiya Y."/>
            <person name="Sato N."/>
            <person name="Nakamura Y."/>
            <person name="Tabata S."/>
            <person name="Ida S."/>
            <person name="Kurokawa K."/>
            <person name="Ohta H."/>
        </authorList>
    </citation>
    <scope>NUCLEOTIDE SEQUENCE [LARGE SCALE GENOMIC DNA]</scope>
    <source>
        <strain evidence="9 10">NIES-2285</strain>
    </source>
</reference>
<keyword evidence="3" id="KW-0813">Transport</keyword>
<feature type="transmembrane region" description="Helical" evidence="8">
    <location>
        <begin position="791"/>
        <end position="808"/>
    </location>
</feature>
<comment type="subcellular location">
    <subcellularLocation>
        <location evidence="1">Membrane</location>
        <topology evidence="1">Multi-pass membrane protein</topology>
    </subcellularLocation>
</comment>
<evidence type="ECO:0000256" key="7">
    <source>
        <dbReference type="SAM" id="MobiDB-lite"/>
    </source>
</evidence>
<feature type="compositionally biased region" description="Low complexity" evidence="7">
    <location>
        <begin position="232"/>
        <end position="242"/>
    </location>
</feature>
<dbReference type="Gene3D" id="1.20.1250.20">
    <property type="entry name" value="MFS general substrate transporter like domains"/>
    <property type="match status" value="2"/>
</dbReference>
<keyword evidence="10" id="KW-1185">Reference proteome</keyword>
<feature type="region of interest" description="Disordered" evidence="7">
    <location>
        <begin position="674"/>
        <end position="708"/>
    </location>
</feature>
<evidence type="ECO:0008006" key="11">
    <source>
        <dbReference type="Google" id="ProtNLM"/>
    </source>
</evidence>
<evidence type="ECO:0000313" key="10">
    <source>
        <dbReference type="Proteomes" id="UP000054558"/>
    </source>
</evidence>
<accession>A0A1Y1HX57</accession>
<feature type="transmembrane region" description="Helical" evidence="8">
    <location>
        <begin position="347"/>
        <end position="373"/>
    </location>
</feature>
<evidence type="ECO:0000256" key="6">
    <source>
        <dbReference type="ARBA" id="ARBA00023136"/>
    </source>
</evidence>
<dbReference type="GO" id="GO:0016020">
    <property type="term" value="C:membrane"/>
    <property type="evidence" value="ECO:0007669"/>
    <property type="project" value="UniProtKB-SubCell"/>
</dbReference>
<evidence type="ECO:0000256" key="4">
    <source>
        <dbReference type="ARBA" id="ARBA00022692"/>
    </source>
</evidence>
<dbReference type="InterPro" id="IPR001958">
    <property type="entry name" value="Tet-R_TetA/multi-R_MdtG-like"/>
</dbReference>
<evidence type="ECO:0000313" key="9">
    <source>
        <dbReference type="EMBL" id="GAQ83240.1"/>
    </source>
</evidence>
<dbReference type="SUPFAM" id="SSF103473">
    <property type="entry name" value="MFS general substrate transporter"/>
    <property type="match status" value="2"/>
</dbReference>
<feature type="compositionally biased region" description="Polar residues" evidence="7">
    <location>
        <begin position="677"/>
        <end position="690"/>
    </location>
</feature>
<feature type="transmembrane region" description="Helical" evidence="8">
    <location>
        <begin position="814"/>
        <end position="832"/>
    </location>
</feature>
<dbReference type="OrthoDB" id="5086884at2759"/>
<feature type="transmembrane region" description="Helical" evidence="8">
    <location>
        <begin position="50"/>
        <end position="69"/>
    </location>
</feature>
<feature type="compositionally biased region" description="Polar residues" evidence="7">
    <location>
        <begin position="635"/>
        <end position="653"/>
    </location>
</feature>
<feature type="region of interest" description="Disordered" evidence="7">
    <location>
        <begin position="912"/>
        <end position="934"/>
    </location>
</feature>
<dbReference type="AlphaFoldDB" id="A0A1Y1HX57"/>
<evidence type="ECO:0000256" key="5">
    <source>
        <dbReference type="ARBA" id="ARBA00022989"/>
    </source>
</evidence>
<evidence type="ECO:0000256" key="1">
    <source>
        <dbReference type="ARBA" id="ARBA00004141"/>
    </source>
</evidence>
<dbReference type="EMBL" id="DF237089">
    <property type="protein sequence ID" value="GAQ83240.1"/>
    <property type="molecule type" value="Genomic_DNA"/>
</dbReference>
<feature type="region of interest" description="Disordered" evidence="7">
    <location>
        <begin position="554"/>
        <end position="657"/>
    </location>
</feature>
<dbReference type="InterPro" id="IPR050930">
    <property type="entry name" value="MFS_Vesicular_Transporter"/>
</dbReference>
<sequence length="934" mass="97583">MVSPRLVPVVQSLISTGLFLDAMTSGAITPLLPYLVVRFRGSEQTVANLLAVGYGATLAAMLPSTILLLNTGHLPMLAMGLVALLVSCALLGLNYSLWQLYGAMVLTGVSSEFIFAAALAMVTKLHKSGGAAQAEASQGGGEETAEEGAQAAPPWQVLQLALSPRALSPRALLANYGFIGREMGGAAEVSNLLRSLSFTLGRSDILRTATVGPVSGKYTGGQFARGGSAGVALSAPASPRSPSELDRRHTSPVLPKPPEKPSVPVTLSLVGPKPTFGGIPAANTSLVLVPLRVEQRLSSTVVEPSESARSGTERPDCAPETGSQEQERETQKEKQDRTPSASGSTGLVQGVGLLFAAQSMGYVFGPFIVPILYGLVDAWLPFLIIGLMTAAILALILLLSSDRVERWVACWTGDAGKETGDSGRGTEEDILRAPDACERVGDGSDQSASIQVAGAGDKQDVNVDVSHLDDRDVTEVVGSSRERQVGDVDETSAGEMLGGLKGRSEKILGLSKLRGSFGSKEVDTNVRERVEKEERSTGVEGNREVQVRACVEGPATGGCAESNEKLNGGEVSRECQDTPGKSAAPALTPAAIQSSRRKREKHVTQRVLPESYHEEKGSPGVESSSTRQRRDSGSFRDSNSSFPRGSDVDSSPSPLVELSEALPDPHLLCRLREAESATESKPGFSSQASNGALAGTNPSPKPGAKGRTPSVLRSVAGLLLSAHAFPAILVVFAEAVVMGAVDTVIPLFLLDTCHVSAAESGLIFGALALAYAGAAYWLTTWLVGRVGDIHTMVLGAVAMGVVMPVMAMRELCALWAQMLVIIPIGFGMALMGGPTFPRLVGALNLRGSQDDGVAVIFYDALYSGGMIVGPFIGLSLKNATSSATVLQILSGFLALVVGAIYVVEFLSRGRGTESEKGGIKRQSSTSAPEEANAE</sequence>
<evidence type="ECO:0000256" key="3">
    <source>
        <dbReference type="ARBA" id="ARBA00022448"/>
    </source>
</evidence>
<name>A0A1Y1HX57_KLENI</name>
<evidence type="ECO:0000256" key="2">
    <source>
        <dbReference type="ARBA" id="ARBA00006829"/>
    </source>
</evidence>
<feature type="transmembrane region" description="Helical" evidence="8">
    <location>
        <begin position="715"/>
        <end position="741"/>
    </location>
</feature>
<dbReference type="PRINTS" id="PR01035">
    <property type="entry name" value="TCRTETA"/>
</dbReference>
<feature type="compositionally biased region" description="Basic and acidic residues" evidence="7">
    <location>
        <begin position="325"/>
        <end position="337"/>
    </location>
</feature>
<gene>
    <name evidence="9" type="ORF">KFL_001400230</name>
</gene>
<keyword evidence="5 8" id="KW-1133">Transmembrane helix</keyword>
<feature type="compositionally biased region" description="Polar residues" evidence="7">
    <location>
        <begin position="299"/>
        <end position="310"/>
    </location>
</feature>
<feature type="transmembrane region" description="Helical" evidence="8">
    <location>
        <begin position="761"/>
        <end position="779"/>
    </location>
</feature>
<dbReference type="InterPro" id="IPR036259">
    <property type="entry name" value="MFS_trans_sf"/>
</dbReference>
<feature type="transmembrane region" description="Helical" evidence="8">
    <location>
        <begin position="379"/>
        <end position="399"/>
    </location>
</feature>
<feature type="transmembrane region" description="Helical" evidence="8">
    <location>
        <begin position="853"/>
        <end position="873"/>
    </location>
</feature>